<name>A0A5J4TCM1_9EUKA</name>
<protein>
    <submittedName>
        <fullName evidence="1">Uncharacterized protein</fullName>
    </submittedName>
</protein>
<dbReference type="Proteomes" id="UP000324800">
    <property type="component" value="Unassembled WGS sequence"/>
</dbReference>
<evidence type="ECO:0000313" key="2">
    <source>
        <dbReference type="Proteomes" id="UP000324800"/>
    </source>
</evidence>
<comment type="caution">
    <text evidence="1">The sequence shown here is derived from an EMBL/GenBank/DDBJ whole genome shotgun (WGS) entry which is preliminary data.</text>
</comment>
<dbReference type="EMBL" id="SNRW01033908">
    <property type="protein sequence ID" value="KAA6355869.1"/>
    <property type="molecule type" value="Genomic_DNA"/>
</dbReference>
<reference evidence="1 2" key="1">
    <citation type="submission" date="2019-03" db="EMBL/GenBank/DDBJ databases">
        <title>Single cell metagenomics reveals metabolic interactions within the superorganism composed of flagellate Streblomastix strix and complex community of Bacteroidetes bacteria on its surface.</title>
        <authorList>
            <person name="Treitli S.C."/>
            <person name="Kolisko M."/>
            <person name="Husnik F."/>
            <person name="Keeling P."/>
            <person name="Hampl V."/>
        </authorList>
    </citation>
    <scope>NUCLEOTIDE SEQUENCE [LARGE SCALE GENOMIC DNA]</scope>
    <source>
        <strain evidence="1">ST1C</strain>
    </source>
</reference>
<gene>
    <name evidence="1" type="ORF">EZS28_048604</name>
</gene>
<proteinExistence type="predicted"/>
<organism evidence="1 2">
    <name type="scientific">Streblomastix strix</name>
    <dbReference type="NCBI Taxonomy" id="222440"/>
    <lineage>
        <taxon>Eukaryota</taxon>
        <taxon>Metamonada</taxon>
        <taxon>Preaxostyla</taxon>
        <taxon>Oxymonadida</taxon>
        <taxon>Streblomastigidae</taxon>
        <taxon>Streblomastix</taxon>
    </lineage>
</organism>
<evidence type="ECO:0000313" key="1">
    <source>
        <dbReference type="EMBL" id="KAA6355869.1"/>
    </source>
</evidence>
<accession>A0A5J4TCM1</accession>
<dbReference type="AlphaFoldDB" id="A0A5J4TCM1"/>
<sequence length="129" mass="14678">MQRRKIFRKQSPALDNLLSESAISVLTPGKWVIRIYILTSYRQGLDLRTVQDFGEAYKASNYSFNFHIITVLQRVEHHAIIDASVVIIIYEGICANLPVQTLLPFGDPFCYGIVLWSFLNMSGNSLLLN</sequence>